<dbReference type="SUPFAM" id="SSF81822">
    <property type="entry name" value="RuBisCo LSMT C-terminal, substrate-binding domain"/>
    <property type="match status" value="1"/>
</dbReference>
<evidence type="ECO:0000256" key="1">
    <source>
        <dbReference type="SAM" id="Coils"/>
    </source>
</evidence>
<sequence length="160" mass="18773">MSRVQEGMDWDNKSQIDRMITLLRMRNIGGSDSFLMDSVLLDFLWENCNYRVSKENEIEACKQVNEEIARWLDRFEKAREEEAEDGPDAPRIAKWMGDCRENEYDLLYRLQGLMSQEINDVMFSDKVTYWADRQMDKMFPGARALASIDKFLSTTEAGVF</sequence>
<evidence type="ECO:0000313" key="2">
    <source>
        <dbReference type="EMBL" id="CAE0294353.1"/>
    </source>
</evidence>
<keyword evidence="1" id="KW-0175">Coiled coil</keyword>
<gene>
    <name evidence="2" type="ORF">SELO1098_LOCUS23205</name>
</gene>
<organism evidence="2">
    <name type="scientific">Spumella elongata</name>
    <dbReference type="NCBI Taxonomy" id="89044"/>
    <lineage>
        <taxon>Eukaryota</taxon>
        <taxon>Sar</taxon>
        <taxon>Stramenopiles</taxon>
        <taxon>Ochrophyta</taxon>
        <taxon>Chrysophyceae</taxon>
        <taxon>Chromulinales</taxon>
        <taxon>Chromulinaceae</taxon>
        <taxon>Spumella</taxon>
    </lineage>
</organism>
<dbReference type="InterPro" id="IPR036464">
    <property type="entry name" value="Rubisco_LSMT_subst-bd_sf"/>
</dbReference>
<reference evidence="2" key="1">
    <citation type="submission" date="2021-01" db="EMBL/GenBank/DDBJ databases">
        <authorList>
            <person name="Corre E."/>
            <person name="Pelletier E."/>
            <person name="Niang G."/>
            <person name="Scheremetjew M."/>
            <person name="Finn R."/>
            <person name="Kale V."/>
            <person name="Holt S."/>
            <person name="Cochrane G."/>
            <person name="Meng A."/>
            <person name="Brown T."/>
            <person name="Cohen L."/>
        </authorList>
    </citation>
    <scope>NUCLEOTIDE SEQUENCE</scope>
    <source>
        <strain evidence="2">CCAP 955/1</strain>
    </source>
</reference>
<dbReference type="Gene3D" id="3.90.1420.10">
    <property type="entry name" value="Rubisco LSMT, substrate-binding domain"/>
    <property type="match status" value="1"/>
</dbReference>
<dbReference type="AlphaFoldDB" id="A0A7S3HGP4"/>
<protein>
    <submittedName>
        <fullName evidence="2">Uncharacterized protein</fullName>
    </submittedName>
</protein>
<feature type="coiled-coil region" evidence="1">
    <location>
        <begin position="54"/>
        <end position="81"/>
    </location>
</feature>
<proteinExistence type="predicted"/>
<name>A0A7S3HGP4_9STRA</name>
<dbReference type="EMBL" id="HBIC01045416">
    <property type="protein sequence ID" value="CAE0294353.1"/>
    <property type="molecule type" value="Transcribed_RNA"/>
</dbReference>
<accession>A0A7S3HGP4</accession>